<gene>
    <name evidence="2" type="ORF">COCMIDRAFT_98357</name>
</gene>
<dbReference type="PANTHER" id="PTHR33112:SF12">
    <property type="entry name" value="HETEROKARYON INCOMPATIBILITY DOMAIN-CONTAINING PROTEIN"/>
    <property type="match status" value="1"/>
</dbReference>
<reference evidence="2 3" key="1">
    <citation type="journal article" date="2013" name="PLoS Genet.">
        <title>Comparative genome structure, secondary metabolite, and effector coding capacity across Cochliobolus pathogens.</title>
        <authorList>
            <person name="Condon B.J."/>
            <person name="Leng Y."/>
            <person name="Wu D."/>
            <person name="Bushley K.E."/>
            <person name="Ohm R.A."/>
            <person name="Otillar R."/>
            <person name="Martin J."/>
            <person name="Schackwitz W."/>
            <person name="Grimwood J."/>
            <person name="MohdZainudin N."/>
            <person name="Xue C."/>
            <person name="Wang R."/>
            <person name="Manning V.A."/>
            <person name="Dhillon B."/>
            <person name="Tu Z.J."/>
            <person name="Steffenson B.J."/>
            <person name="Salamov A."/>
            <person name="Sun H."/>
            <person name="Lowry S."/>
            <person name="LaButti K."/>
            <person name="Han J."/>
            <person name="Copeland A."/>
            <person name="Lindquist E."/>
            <person name="Barry K."/>
            <person name="Schmutz J."/>
            <person name="Baker S.E."/>
            <person name="Ciuffetti L.M."/>
            <person name="Grigoriev I.V."/>
            <person name="Zhong S."/>
            <person name="Turgeon B.G."/>
        </authorList>
    </citation>
    <scope>NUCLEOTIDE SEQUENCE [LARGE SCALE GENOMIC DNA]</scope>
    <source>
        <strain evidence="2 3">ATCC 44560</strain>
    </source>
</reference>
<accession>W6YYJ8</accession>
<sequence length="363" mass="40975">MESPYSDDSRICPWFGNGRLVGSQVATDRVRAWLGRCLVDHEGKCRLPGPKPYHAGFRVIDVEMRCIVEEIDASRPDGTYAALSYVWGKSAQLLNTAETRDRLGIPGGLSDSHADIPQTIKDAMVLAERMGFKYLWVDALCIRQDDNEDKGAQLGQMDQVYSRALVTIVSACGQDCNSGLAGVQPESRSFRPEIETIEGIQLSPFAEPLRASVLSSEWDNRGWTLQEKLLSHRVIVVTPTQMFWKCSQGTWYEDCKLETPLAHSIAAESDWGFFDDESADHFDRYQHLATAFVFRQFSHERDAEDAIKGINRKLSVGLGSAFHCGIPEKYLDAVIIWDWPGAYNRAWLPRLKYFPSWSWISLS</sequence>
<dbReference type="Proteomes" id="UP000054032">
    <property type="component" value="Unassembled WGS sequence"/>
</dbReference>
<evidence type="ECO:0000313" key="3">
    <source>
        <dbReference type="Proteomes" id="UP000054032"/>
    </source>
</evidence>
<dbReference type="eggNOG" id="ENOG502SP6I">
    <property type="taxonomic scope" value="Eukaryota"/>
</dbReference>
<proteinExistence type="predicted"/>
<dbReference type="HOGENOM" id="CLU_002639_8_5_1"/>
<dbReference type="AlphaFoldDB" id="W6YYJ8"/>
<dbReference type="OrthoDB" id="3695594at2759"/>
<feature type="non-terminal residue" evidence="2">
    <location>
        <position position="363"/>
    </location>
</feature>
<dbReference type="KEGG" id="bor:COCMIDRAFT_98357"/>
<organism evidence="2 3">
    <name type="scientific">Bipolaris oryzae ATCC 44560</name>
    <dbReference type="NCBI Taxonomy" id="930090"/>
    <lineage>
        <taxon>Eukaryota</taxon>
        <taxon>Fungi</taxon>
        <taxon>Dikarya</taxon>
        <taxon>Ascomycota</taxon>
        <taxon>Pezizomycotina</taxon>
        <taxon>Dothideomycetes</taxon>
        <taxon>Pleosporomycetidae</taxon>
        <taxon>Pleosporales</taxon>
        <taxon>Pleosporineae</taxon>
        <taxon>Pleosporaceae</taxon>
        <taxon>Bipolaris</taxon>
    </lineage>
</organism>
<keyword evidence="3" id="KW-1185">Reference proteome</keyword>
<dbReference type="InterPro" id="IPR010730">
    <property type="entry name" value="HET"/>
</dbReference>
<dbReference type="RefSeq" id="XP_007689112.1">
    <property type="nucleotide sequence ID" value="XM_007690922.1"/>
</dbReference>
<protein>
    <recommendedName>
        <fullName evidence="1">Heterokaryon incompatibility domain-containing protein</fullName>
    </recommendedName>
</protein>
<evidence type="ECO:0000313" key="2">
    <source>
        <dbReference type="EMBL" id="EUC44417.1"/>
    </source>
</evidence>
<dbReference type="Pfam" id="PF06985">
    <property type="entry name" value="HET"/>
    <property type="match status" value="1"/>
</dbReference>
<name>W6YYJ8_COCMI</name>
<dbReference type="EMBL" id="KI964005">
    <property type="protein sequence ID" value="EUC44417.1"/>
    <property type="molecule type" value="Genomic_DNA"/>
</dbReference>
<dbReference type="STRING" id="930090.W6YYJ8"/>
<dbReference type="GeneID" id="19129242"/>
<evidence type="ECO:0000259" key="1">
    <source>
        <dbReference type="Pfam" id="PF06985"/>
    </source>
</evidence>
<feature type="domain" description="Heterokaryon incompatibility" evidence="1">
    <location>
        <begin position="80"/>
        <end position="227"/>
    </location>
</feature>
<dbReference type="PANTHER" id="PTHR33112">
    <property type="entry name" value="DOMAIN PROTEIN, PUTATIVE-RELATED"/>
    <property type="match status" value="1"/>
</dbReference>